<name>A0A2T9Y5F6_9FUNG</name>
<dbReference type="EMBL" id="MBFR01000476">
    <property type="protein sequence ID" value="PVU87589.1"/>
    <property type="molecule type" value="Genomic_DNA"/>
</dbReference>
<dbReference type="AlphaFoldDB" id="A0A2T9Y5F6"/>
<accession>A0A2T9Y5F6</accession>
<protein>
    <submittedName>
        <fullName evidence="1">Uncharacterized protein</fullName>
    </submittedName>
</protein>
<gene>
    <name evidence="1" type="ORF">BB561_006267</name>
</gene>
<reference evidence="1 2" key="1">
    <citation type="journal article" date="2018" name="MBio">
        <title>Comparative Genomics Reveals the Core Gene Toolbox for the Fungus-Insect Symbiosis.</title>
        <authorList>
            <person name="Wang Y."/>
            <person name="Stata M."/>
            <person name="Wang W."/>
            <person name="Stajich J.E."/>
            <person name="White M.M."/>
            <person name="Moncalvo J.M."/>
        </authorList>
    </citation>
    <scope>NUCLEOTIDE SEQUENCE [LARGE SCALE GENOMIC DNA]</scope>
    <source>
        <strain evidence="1 2">SWE-8-4</strain>
    </source>
</reference>
<keyword evidence="2" id="KW-1185">Reference proteome</keyword>
<organism evidence="1 2">
    <name type="scientific">Smittium simulii</name>
    <dbReference type="NCBI Taxonomy" id="133385"/>
    <lineage>
        <taxon>Eukaryota</taxon>
        <taxon>Fungi</taxon>
        <taxon>Fungi incertae sedis</taxon>
        <taxon>Zoopagomycota</taxon>
        <taxon>Kickxellomycotina</taxon>
        <taxon>Harpellomycetes</taxon>
        <taxon>Harpellales</taxon>
        <taxon>Legeriomycetaceae</taxon>
        <taxon>Smittium</taxon>
    </lineage>
</organism>
<evidence type="ECO:0000313" key="1">
    <source>
        <dbReference type="EMBL" id="PVU87589.1"/>
    </source>
</evidence>
<sequence>MSKDEEKNGPHPLTKRMLNQNLPVTWMEYLNYKPIVAAKIENNFDRLQIFKDQQKLDPIPIQMLKSLNNNVCPSSGVLLNLNDDPATSPSELYLEIL</sequence>
<proteinExistence type="predicted"/>
<dbReference type="Proteomes" id="UP000245383">
    <property type="component" value="Unassembled WGS sequence"/>
</dbReference>
<comment type="caution">
    <text evidence="1">The sequence shown here is derived from an EMBL/GenBank/DDBJ whole genome shotgun (WGS) entry which is preliminary data.</text>
</comment>
<evidence type="ECO:0000313" key="2">
    <source>
        <dbReference type="Proteomes" id="UP000245383"/>
    </source>
</evidence>